<dbReference type="AlphaFoldDB" id="K8PWI3"/>
<dbReference type="SUPFAM" id="SSF51905">
    <property type="entry name" value="FAD/NAD(P)-binding domain"/>
    <property type="match status" value="1"/>
</dbReference>
<dbReference type="NCBIfam" id="TIGR00275">
    <property type="entry name" value="aminoacetone oxidase family FAD-binding enzyme"/>
    <property type="match status" value="1"/>
</dbReference>
<dbReference type="InterPro" id="IPR004792">
    <property type="entry name" value="BaiN-like"/>
</dbReference>
<dbReference type="EMBL" id="AGWY01000001">
    <property type="protein sequence ID" value="EKS42708.1"/>
    <property type="molecule type" value="Genomic_DNA"/>
</dbReference>
<sequence>MKPPLVYDVLVLGAGAAGLMCARVAGGRGRSVGVIEQAKRPAEKIRISGGGRCNFTNLYTAPANFLSRNPHFCKSALSGFTQHDFIALVEKHRIAYHEKTRGQLFCDSSSQQIIDMLLDECGAAGVTLHAGTKISSIAKGEDGFRVMTDRGEMHGRALVVATGGPSIPKMGASGFGYNVAEQFGLGIVPPRAGLVPLTFDEALLARSKELAGVAVETVIACNGTKFDEAMLFTHRGLSGPAILQISSYWHDGDAIQIDMAPGLDVFAALKEMRRDHPRQELATGLARLLPARLAHWIAGAGGSAARMADMSDRQLQAVAVLVNRWQVTPRGTEGYRTAEVTLGGVDTAELSSKTFEAKSVPGLFFIGEVIDVTGHLGGFNFQWAWSSGFAAGQSV</sequence>
<protein>
    <submittedName>
        <fullName evidence="6">HI0933 family flavoprotein</fullName>
    </submittedName>
</protein>
<evidence type="ECO:0000256" key="3">
    <source>
        <dbReference type="ARBA" id="ARBA00022827"/>
    </source>
</evidence>
<dbReference type="Pfam" id="PF22780">
    <property type="entry name" value="HI0933_like_1st"/>
    <property type="match status" value="1"/>
</dbReference>
<reference evidence="6 7" key="1">
    <citation type="submission" date="2012-04" db="EMBL/GenBank/DDBJ databases">
        <title>The Genome Sequence of Afipia clevelandensis ATCC 49720.</title>
        <authorList>
            <consortium name="The Broad Institute Genome Sequencing Platform"/>
            <person name="Earl A."/>
            <person name="Ward D."/>
            <person name="Feldgarden M."/>
            <person name="Gevers D."/>
            <person name="Huys G."/>
            <person name="Walker B."/>
            <person name="Young S.K."/>
            <person name="Zeng Q."/>
            <person name="Gargeya S."/>
            <person name="Fitzgerald M."/>
            <person name="Haas B."/>
            <person name="Abouelleil A."/>
            <person name="Alvarado L."/>
            <person name="Arachchi H.M."/>
            <person name="Berlin A."/>
            <person name="Chapman S.B."/>
            <person name="Goldberg J."/>
            <person name="Griggs A."/>
            <person name="Gujja S."/>
            <person name="Hansen M."/>
            <person name="Howarth C."/>
            <person name="Imamovic A."/>
            <person name="Larimer J."/>
            <person name="McCowen C."/>
            <person name="Montmayeur A."/>
            <person name="Murphy C."/>
            <person name="Neiman D."/>
            <person name="Pearson M."/>
            <person name="Priest M."/>
            <person name="Roberts A."/>
            <person name="Saif S."/>
            <person name="Shea T."/>
            <person name="Sisk P."/>
            <person name="Sykes S."/>
            <person name="Wortman J."/>
            <person name="Nusbaum C."/>
            <person name="Birren B."/>
        </authorList>
    </citation>
    <scope>NUCLEOTIDE SEQUENCE [LARGE SCALE GENOMIC DNA]</scope>
    <source>
        <strain evidence="6 7">ATCC 49720</strain>
    </source>
</reference>
<dbReference type="Gene3D" id="3.50.50.60">
    <property type="entry name" value="FAD/NAD(P)-binding domain"/>
    <property type="match status" value="1"/>
</dbReference>
<comment type="caution">
    <text evidence="6">The sequence shown here is derived from an EMBL/GenBank/DDBJ whole genome shotgun (WGS) entry which is preliminary data.</text>
</comment>
<keyword evidence="3" id="KW-0274">FAD</keyword>
<dbReference type="Pfam" id="PF03486">
    <property type="entry name" value="HI0933_like"/>
    <property type="match status" value="1"/>
</dbReference>
<evidence type="ECO:0000259" key="5">
    <source>
        <dbReference type="Pfam" id="PF22780"/>
    </source>
</evidence>
<evidence type="ECO:0000313" key="7">
    <source>
        <dbReference type="Proteomes" id="UP000001095"/>
    </source>
</evidence>
<dbReference type="SUPFAM" id="SSF160996">
    <property type="entry name" value="HI0933 insert domain-like"/>
    <property type="match status" value="1"/>
</dbReference>
<dbReference type="HOGENOM" id="CLU_025174_2_0_5"/>
<comment type="cofactor">
    <cofactor evidence="1">
        <name>FAD</name>
        <dbReference type="ChEBI" id="CHEBI:57692"/>
    </cofactor>
</comment>
<dbReference type="OrthoDB" id="9773233at2"/>
<dbReference type="PRINTS" id="PR00368">
    <property type="entry name" value="FADPNR"/>
</dbReference>
<evidence type="ECO:0000259" key="4">
    <source>
        <dbReference type="Pfam" id="PF03486"/>
    </source>
</evidence>
<dbReference type="InterPro" id="IPR057661">
    <property type="entry name" value="RsdA/BaiN/AoA(So)_Rossmann"/>
</dbReference>
<name>K8PWI3_9BRAD</name>
<accession>K8PWI3</accession>
<feature type="domain" description="RsdA/BaiN/AoA(So)-like Rossmann fold-like" evidence="4">
    <location>
        <begin position="8"/>
        <end position="393"/>
    </location>
</feature>
<dbReference type="PATRIC" id="fig|883079.3.peg.261"/>
<evidence type="ECO:0000256" key="1">
    <source>
        <dbReference type="ARBA" id="ARBA00001974"/>
    </source>
</evidence>
<dbReference type="RefSeq" id="WP_002711117.1">
    <property type="nucleotide sequence ID" value="NZ_KB375281.1"/>
</dbReference>
<dbReference type="InterPro" id="IPR055178">
    <property type="entry name" value="RsdA/BaiN/AoA(So)-like_dom"/>
</dbReference>
<keyword evidence="7" id="KW-1185">Reference proteome</keyword>
<dbReference type="InterPro" id="IPR023166">
    <property type="entry name" value="BaiN-like_dom_sf"/>
</dbReference>
<dbReference type="PANTHER" id="PTHR42887">
    <property type="entry name" value="OS12G0638800 PROTEIN"/>
    <property type="match status" value="1"/>
</dbReference>
<dbReference type="InterPro" id="IPR036188">
    <property type="entry name" value="FAD/NAD-bd_sf"/>
</dbReference>
<dbReference type="PRINTS" id="PR00411">
    <property type="entry name" value="PNDRDTASEI"/>
</dbReference>
<dbReference type="Gene3D" id="2.40.30.10">
    <property type="entry name" value="Translation factors"/>
    <property type="match status" value="1"/>
</dbReference>
<proteinExistence type="predicted"/>
<dbReference type="Gene3D" id="1.10.8.260">
    <property type="entry name" value="HI0933 insert domain-like"/>
    <property type="match status" value="1"/>
</dbReference>
<dbReference type="PANTHER" id="PTHR42887:SF2">
    <property type="entry name" value="OS12G0638800 PROTEIN"/>
    <property type="match status" value="1"/>
</dbReference>
<feature type="domain" description="RsdA/BaiN/AoA(So)-like insert" evidence="5">
    <location>
        <begin position="191"/>
        <end position="340"/>
    </location>
</feature>
<evidence type="ECO:0000256" key="2">
    <source>
        <dbReference type="ARBA" id="ARBA00022630"/>
    </source>
</evidence>
<dbReference type="Proteomes" id="UP000001095">
    <property type="component" value="Unassembled WGS sequence"/>
</dbReference>
<organism evidence="6 7">
    <name type="scientific">Afipia clevelandensis ATCC 49720</name>
    <dbReference type="NCBI Taxonomy" id="883079"/>
    <lineage>
        <taxon>Bacteria</taxon>
        <taxon>Pseudomonadati</taxon>
        <taxon>Pseudomonadota</taxon>
        <taxon>Alphaproteobacteria</taxon>
        <taxon>Hyphomicrobiales</taxon>
        <taxon>Nitrobacteraceae</taxon>
        <taxon>Afipia</taxon>
    </lineage>
</organism>
<keyword evidence="2" id="KW-0285">Flavoprotein</keyword>
<gene>
    <name evidence="6" type="ORF">HMPREF9696_00251</name>
</gene>
<evidence type="ECO:0000313" key="6">
    <source>
        <dbReference type="EMBL" id="EKS42708.1"/>
    </source>
</evidence>